<dbReference type="GO" id="GO:0005635">
    <property type="term" value="C:nuclear envelope"/>
    <property type="evidence" value="ECO:0000318"/>
    <property type="project" value="GO_Central"/>
</dbReference>
<organism evidence="17 18">
    <name type="scientific">Nematostella vectensis</name>
    <name type="common">Starlet sea anemone</name>
    <dbReference type="NCBI Taxonomy" id="45351"/>
    <lineage>
        <taxon>Eukaryota</taxon>
        <taxon>Metazoa</taxon>
        <taxon>Cnidaria</taxon>
        <taxon>Anthozoa</taxon>
        <taxon>Hexacorallia</taxon>
        <taxon>Actiniaria</taxon>
        <taxon>Edwardsiidae</taxon>
        <taxon>Nematostella</taxon>
    </lineage>
</organism>
<dbReference type="GO" id="GO:0016020">
    <property type="term" value="C:membrane"/>
    <property type="evidence" value="ECO:0000318"/>
    <property type="project" value="GO_Central"/>
</dbReference>
<dbReference type="OMA" id="LLYGQSC"/>
<comment type="subunit">
    <text evidence="14">Interacts with KPNB1.</text>
</comment>
<dbReference type="HOGENOM" id="CLU_053263_1_0_1"/>
<proteinExistence type="inferred from homology"/>
<dbReference type="STRING" id="45351.A7SF57"/>
<keyword evidence="2 15" id="KW-0328">Glycosyltransferase</keyword>
<dbReference type="AlphaFoldDB" id="A7SF57"/>
<dbReference type="InterPro" id="IPR012317">
    <property type="entry name" value="Poly(ADP-ribose)pol_cat_dom"/>
</dbReference>
<evidence type="ECO:0000256" key="2">
    <source>
        <dbReference type="ARBA" id="ARBA00022676"/>
    </source>
</evidence>
<dbReference type="InterPro" id="IPR051838">
    <property type="entry name" value="ARTD_PARP"/>
</dbReference>
<feature type="domain" description="PARP catalytic" evidence="16">
    <location>
        <begin position="82"/>
        <end position="280"/>
    </location>
</feature>
<evidence type="ECO:0000256" key="10">
    <source>
        <dbReference type="ARBA" id="ARBA00023136"/>
    </source>
</evidence>
<comment type="similarity">
    <text evidence="12">Belongs to the ARTD/PARP family.</text>
</comment>
<dbReference type="EMBL" id="DS469642">
    <property type="protein sequence ID" value="EDO37628.1"/>
    <property type="molecule type" value="Genomic_DNA"/>
</dbReference>
<dbReference type="PANTHER" id="PTHR21328">
    <property type="entry name" value="POLY ADP-RIBOSE POLYMERASE FAMILY, MEMBER PARP"/>
    <property type="match status" value="1"/>
</dbReference>
<dbReference type="Proteomes" id="UP000001593">
    <property type="component" value="Unassembled WGS sequence"/>
</dbReference>
<protein>
    <recommendedName>
        <fullName evidence="15">Poly [ADP-ribose] polymerase</fullName>
        <shortName evidence="15">PARP</shortName>
        <ecNumber evidence="15">2.4.2.-</ecNumber>
    </recommendedName>
</protein>
<keyword evidence="11" id="KW-0834">Unfolded protein response</keyword>
<evidence type="ECO:0000256" key="3">
    <source>
        <dbReference type="ARBA" id="ARBA00022679"/>
    </source>
</evidence>
<evidence type="ECO:0000256" key="1">
    <source>
        <dbReference type="ARBA" id="ARBA00004163"/>
    </source>
</evidence>
<keyword evidence="8" id="KW-1133">Transmembrane helix</keyword>
<name>A7SF57_NEMVE</name>
<evidence type="ECO:0000256" key="13">
    <source>
        <dbReference type="ARBA" id="ARBA00056446"/>
    </source>
</evidence>
<evidence type="ECO:0000256" key="4">
    <source>
        <dbReference type="ARBA" id="ARBA00022692"/>
    </source>
</evidence>
<comment type="subcellular location">
    <subcellularLocation>
        <location evidence="1">Endoplasmic reticulum membrane</location>
        <topology evidence="1">Single-pass type IV membrane protein</topology>
    </subcellularLocation>
</comment>
<keyword evidence="9 15" id="KW-0520">NAD</keyword>
<dbReference type="GO" id="GO:0003950">
    <property type="term" value="F:NAD+ poly-ADP-ribosyltransferase activity"/>
    <property type="evidence" value="ECO:0007669"/>
    <property type="project" value="UniProtKB-UniRule"/>
</dbReference>
<evidence type="ECO:0000256" key="11">
    <source>
        <dbReference type="ARBA" id="ARBA00023230"/>
    </source>
</evidence>
<evidence type="ECO:0000256" key="14">
    <source>
        <dbReference type="ARBA" id="ARBA00062100"/>
    </source>
</evidence>
<dbReference type="GO" id="GO:0005789">
    <property type="term" value="C:endoplasmic reticulum membrane"/>
    <property type="evidence" value="ECO:0007669"/>
    <property type="project" value="UniProtKB-SubCell"/>
</dbReference>
<evidence type="ECO:0000256" key="9">
    <source>
        <dbReference type="ARBA" id="ARBA00023027"/>
    </source>
</evidence>
<keyword evidence="7" id="KW-0256">Endoplasmic reticulum</keyword>
<evidence type="ECO:0000256" key="15">
    <source>
        <dbReference type="RuleBase" id="RU362114"/>
    </source>
</evidence>
<gene>
    <name evidence="17" type="ORF">NEMVEDRAFT_v1g116194</name>
</gene>
<evidence type="ECO:0000259" key="16">
    <source>
        <dbReference type="PROSITE" id="PS51059"/>
    </source>
</evidence>
<dbReference type="InterPro" id="IPR041400">
    <property type="entry name" value="PARP16_N"/>
</dbReference>
<dbReference type="GO" id="GO:0030968">
    <property type="term" value="P:endoplasmic reticulum unfolded protein response"/>
    <property type="evidence" value="ECO:0000318"/>
    <property type="project" value="GO_Central"/>
</dbReference>
<dbReference type="GO" id="GO:0043539">
    <property type="term" value="F:protein serine/threonine kinase activator activity"/>
    <property type="evidence" value="ECO:0000318"/>
    <property type="project" value="GO_Central"/>
</dbReference>
<dbReference type="SUPFAM" id="SSF56399">
    <property type="entry name" value="ADP-ribosylation"/>
    <property type="match status" value="1"/>
</dbReference>
<accession>A7SF57</accession>
<comment type="function">
    <text evidence="13">Intracellular mono-ADP-ribosyltransferase that plays a role in different processes, such as protein translation and unfolded protein response (UPR), through the mono-ADP-ribosylation of proteins involved in those processes. Acts as an inhibitor of protein translation by catalyzing mono-ADP-ribosylation of ribosomal subunits, such as RPL14 and RPS6, thereby inhibiting polysome assembly and mRNA loading. Mono-ADP-ribosylation of ribosomal subunits is promoted by NMNAT2. Involved in the unfolded protein response (UPR) by ADP-ribosylating and activating EIF2AK3 and ERN1, two important UPR effectors. May also mediate mono-ADP-ribosylation of karyopherin KPNB1 a nuclear import factor. May not modify proteins on arginine or cysteine residues compared to other mono-ADP-ribosyltransferases.</text>
</comment>
<dbReference type="EC" id="2.4.2.-" evidence="15"/>
<feature type="non-terminal residue" evidence="17">
    <location>
        <position position="280"/>
    </location>
</feature>
<keyword evidence="5" id="KW-0548">Nucleotidyltransferase</keyword>
<evidence type="ECO:0000256" key="12">
    <source>
        <dbReference type="ARBA" id="ARBA00024347"/>
    </source>
</evidence>
<dbReference type="GO" id="GO:0019900">
    <property type="term" value="F:kinase binding"/>
    <property type="evidence" value="ECO:0000318"/>
    <property type="project" value="GO_Central"/>
</dbReference>
<dbReference type="GO" id="GO:0016779">
    <property type="term" value="F:nucleotidyltransferase activity"/>
    <property type="evidence" value="ECO:0007669"/>
    <property type="project" value="UniProtKB-KW"/>
</dbReference>
<keyword evidence="4" id="KW-0812">Transmembrane</keyword>
<reference evidence="17 18" key="1">
    <citation type="journal article" date="2007" name="Science">
        <title>Sea anemone genome reveals ancestral eumetazoan gene repertoire and genomic organization.</title>
        <authorList>
            <person name="Putnam N.H."/>
            <person name="Srivastava M."/>
            <person name="Hellsten U."/>
            <person name="Dirks B."/>
            <person name="Chapman J."/>
            <person name="Salamov A."/>
            <person name="Terry A."/>
            <person name="Shapiro H."/>
            <person name="Lindquist E."/>
            <person name="Kapitonov V.V."/>
            <person name="Jurka J."/>
            <person name="Genikhovich G."/>
            <person name="Grigoriev I.V."/>
            <person name="Lucas S.M."/>
            <person name="Steele R.E."/>
            <person name="Finnerty J.R."/>
            <person name="Technau U."/>
            <person name="Martindale M.Q."/>
            <person name="Rokhsar D.S."/>
        </authorList>
    </citation>
    <scope>NUCLEOTIDE SEQUENCE [LARGE SCALE GENOMIC DNA]</scope>
    <source>
        <strain evidence="18">CH2 X CH6</strain>
    </source>
</reference>
<dbReference type="FunFam" id="3.90.228.10:FF:000005">
    <property type="entry name" value="Poly [ADP-ribose] polymerase"/>
    <property type="match status" value="1"/>
</dbReference>
<evidence type="ECO:0000256" key="5">
    <source>
        <dbReference type="ARBA" id="ARBA00022695"/>
    </source>
</evidence>
<dbReference type="PhylomeDB" id="A7SF57"/>
<dbReference type="GO" id="GO:0071782">
    <property type="term" value="C:endoplasmic reticulum tubular network"/>
    <property type="evidence" value="ECO:0000318"/>
    <property type="project" value="GO_Central"/>
</dbReference>
<dbReference type="PROSITE" id="PS51059">
    <property type="entry name" value="PARP_CATALYTIC"/>
    <property type="match status" value="1"/>
</dbReference>
<keyword evidence="6" id="KW-0013">ADP-ribosylation</keyword>
<keyword evidence="18" id="KW-1185">Reference proteome</keyword>
<evidence type="ECO:0000256" key="6">
    <source>
        <dbReference type="ARBA" id="ARBA00022765"/>
    </source>
</evidence>
<dbReference type="Pfam" id="PF18084">
    <property type="entry name" value="ARTD15_N"/>
    <property type="match status" value="1"/>
</dbReference>
<keyword evidence="3 15" id="KW-0808">Transferase</keyword>
<evidence type="ECO:0000256" key="8">
    <source>
        <dbReference type="ARBA" id="ARBA00022989"/>
    </source>
</evidence>
<dbReference type="Gene3D" id="3.90.228.10">
    <property type="match status" value="1"/>
</dbReference>
<evidence type="ECO:0000313" key="17">
    <source>
        <dbReference type="EMBL" id="EDO37628.1"/>
    </source>
</evidence>
<sequence length="280" mass="31601">MDDSVEKETQLERVIGKLRSDGFACDLRMCLFVAALESYRHDSILRPYPPVGLREDGSKNIQKLTNLSSSIPSLSALNNDSCLEPGVWSLLDWVLLKKFDVKTLDKSMFQEIEKKTGHSSYNSTEPDYIFEIQYHENNALNARFLALSEECEVLYAYHGSRLENFHSILHNGLHSHLNKNSLFGEGTYLSSDLNVSIMYSTYSQAWSNSGLGEKLSCVAVCEVLNHPDVKCSLEDPRAATSSVRARAKGSEGGDVPDRYYVVQNNQLLRVKYLLVYAEKR</sequence>
<evidence type="ECO:0000313" key="18">
    <source>
        <dbReference type="Proteomes" id="UP000001593"/>
    </source>
</evidence>
<keyword evidence="10" id="KW-0472">Membrane</keyword>
<dbReference type="Pfam" id="PF00644">
    <property type="entry name" value="PARP"/>
    <property type="match status" value="1"/>
</dbReference>
<evidence type="ECO:0000256" key="7">
    <source>
        <dbReference type="ARBA" id="ARBA00022824"/>
    </source>
</evidence>
<dbReference type="InParanoid" id="A7SF57"/>
<dbReference type="eggNOG" id="ENOG502QPKE">
    <property type="taxonomic scope" value="Eukaryota"/>
</dbReference>